<sequence length="200" mass="23583">MNVVYDRDKLTEELYGILDDLLFFAKEHYRVRLYKKIEWMILQLGIREDFQGGLFKSFIWIVIFCDRDADGLTIYQHYLNKRRNCLEGINIKLRNVLFSWLELRPGFYRVTEAGNRSGSIFIFQDVIHQRISVVYCNHYPSLKNGDLISGLLMPFGEDFYCTISSLIEVNTDTPILLDKDSKQADMKSLKEYIRIMKLAL</sequence>
<protein>
    <submittedName>
        <fullName evidence="1">Uncharacterized protein</fullName>
    </submittedName>
</protein>
<dbReference type="Proteomes" id="UP000285456">
    <property type="component" value="Unassembled WGS sequence"/>
</dbReference>
<evidence type="ECO:0000313" key="2">
    <source>
        <dbReference type="Proteomes" id="UP000285456"/>
    </source>
</evidence>
<accession>A0A417YLQ9</accession>
<dbReference type="EMBL" id="QWEH01000002">
    <property type="protein sequence ID" value="RHW34218.1"/>
    <property type="molecule type" value="Genomic_DNA"/>
</dbReference>
<evidence type="ECO:0000313" key="1">
    <source>
        <dbReference type="EMBL" id="RHW34218.1"/>
    </source>
</evidence>
<reference evidence="1 2" key="1">
    <citation type="journal article" date="2007" name="Int. J. Syst. Evol. Microbiol.">
        <title>Oceanobacillus profundus sp. nov., isolated from a deep-sea sediment core.</title>
        <authorList>
            <person name="Kim Y.G."/>
            <person name="Choi D.H."/>
            <person name="Hyun S."/>
            <person name="Cho B.C."/>
        </authorList>
    </citation>
    <scope>NUCLEOTIDE SEQUENCE [LARGE SCALE GENOMIC DNA]</scope>
    <source>
        <strain evidence="1 2">DSM 18246</strain>
    </source>
</reference>
<organism evidence="1 2">
    <name type="scientific">Oceanobacillus profundus</name>
    <dbReference type="NCBI Taxonomy" id="372463"/>
    <lineage>
        <taxon>Bacteria</taxon>
        <taxon>Bacillati</taxon>
        <taxon>Bacillota</taxon>
        <taxon>Bacilli</taxon>
        <taxon>Bacillales</taxon>
        <taxon>Bacillaceae</taxon>
        <taxon>Oceanobacillus</taxon>
    </lineage>
</organism>
<dbReference type="RefSeq" id="WP_095309992.1">
    <property type="nucleotide sequence ID" value="NZ_JAUOPF010000026.1"/>
</dbReference>
<comment type="caution">
    <text evidence="1">The sequence shown here is derived from an EMBL/GenBank/DDBJ whole genome shotgun (WGS) entry which is preliminary data.</text>
</comment>
<name>A0A417YLQ9_9BACI</name>
<gene>
    <name evidence="1" type="ORF">D1B32_03330</name>
</gene>
<dbReference type="AlphaFoldDB" id="A0A417YLQ9"/>
<proteinExistence type="predicted"/>
<keyword evidence="2" id="KW-1185">Reference proteome</keyword>